<reference evidence="2 3" key="1">
    <citation type="journal article" date="2021" name="Plant Biotechnol. J.">
        <title>Multi-omics assisted identification of the key and species-specific regulatory components of drought-tolerant mechanisms in Gossypium stocksii.</title>
        <authorList>
            <person name="Yu D."/>
            <person name="Ke L."/>
            <person name="Zhang D."/>
            <person name="Wu Y."/>
            <person name="Sun Y."/>
            <person name="Mei J."/>
            <person name="Sun J."/>
            <person name="Sun Y."/>
        </authorList>
    </citation>
    <scope>NUCLEOTIDE SEQUENCE [LARGE SCALE GENOMIC DNA]</scope>
    <source>
        <strain evidence="3">cv. E1</strain>
        <tissue evidence="2">Leaf</tissue>
    </source>
</reference>
<protein>
    <submittedName>
        <fullName evidence="2">Uncharacterized protein</fullName>
    </submittedName>
</protein>
<name>A0A9D3ZZ29_9ROSI</name>
<feature type="compositionally biased region" description="Low complexity" evidence="1">
    <location>
        <begin position="69"/>
        <end position="95"/>
    </location>
</feature>
<feature type="compositionally biased region" description="Polar residues" evidence="1">
    <location>
        <begin position="196"/>
        <end position="210"/>
    </location>
</feature>
<organism evidence="2 3">
    <name type="scientific">Gossypium stocksii</name>
    <dbReference type="NCBI Taxonomy" id="47602"/>
    <lineage>
        <taxon>Eukaryota</taxon>
        <taxon>Viridiplantae</taxon>
        <taxon>Streptophyta</taxon>
        <taxon>Embryophyta</taxon>
        <taxon>Tracheophyta</taxon>
        <taxon>Spermatophyta</taxon>
        <taxon>Magnoliopsida</taxon>
        <taxon>eudicotyledons</taxon>
        <taxon>Gunneridae</taxon>
        <taxon>Pentapetalae</taxon>
        <taxon>rosids</taxon>
        <taxon>malvids</taxon>
        <taxon>Malvales</taxon>
        <taxon>Malvaceae</taxon>
        <taxon>Malvoideae</taxon>
        <taxon>Gossypium</taxon>
    </lineage>
</organism>
<comment type="caution">
    <text evidence="2">The sequence shown here is derived from an EMBL/GenBank/DDBJ whole genome shotgun (WGS) entry which is preliminary data.</text>
</comment>
<feature type="region of interest" description="Disordered" evidence="1">
    <location>
        <begin position="51"/>
        <end position="112"/>
    </location>
</feature>
<feature type="compositionally biased region" description="Basic and acidic residues" evidence="1">
    <location>
        <begin position="51"/>
        <end position="66"/>
    </location>
</feature>
<accession>A0A9D3ZZ29</accession>
<sequence length="250" mass="28288">MWEDRYDYIPTREPIIVPELACVPEYMPWFRIYGKPYLLSEEERQRQLRIQRERRGPLNPRRRADDAGPSTVTTQSPSPSIAPIQSIGPVTVPTQLPSPTPQPTTPSVQPFQTMLGAYPSPFMYPNPYMFPFSSPMAGWNAWSGLSLFSITPSGPPIYKPPLHEGSHEGPSGSSSFYQSPSPYGFQTSPPLMMQIPPQSLFYQGGSSSEHPQLDPLPEEPESPLKDAQRRNPTRNRRRPPCGTEFDRHRH</sequence>
<gene>
    <name evidence="2" type="ORF">J1N35_026909</name>
</gene>
<evidence type="ECO:0000313" key="3">
    <source>
        <dbReference type="Proteomes" id="UP000828251"/>
    </source>
</evidence>
<dbReference type="AlphaFoldDB" id="A0A9D3ZZ29"/>
<feature type="region of interest" description="Disordered" evidence="1">
    <location>
        <begin position="159"/>
        <end position="250"/>
    </location>
</feature>
<feature type="compositionally biased region" description="Low complexity" evidence="1">
    <location>
        <begin position="168"/>
        <end position="185"/>
    </location>
</feature>
<dbReference type="Proteomes" id="UP000828251">
    <property type="component" value="Unassembled WGS sequence"/>
</dbReference>
<dbReference type="EMBL" id="JAIQCV010000008">
    <property type="protein sequence ID" value="KAH1074581.1"/>
    <property type="molecule type" value="Genomic_DNA"/>
</dbReference>
<evidence type="ECO:0000313" key="2">
    <source>
        <dbReference type="EMBL" id="KAH1074581.1"/>
    </source>
</evidence>
<keyword evidence="3" id="KW-1185">Reference proteome</keyword>
<proteinExistence type="predicted"/>
<evidence type="ECO:0000256" key="1">
    <source>
        <dbReference type="SAM" id="MobiDB-lite"/>
    </source>
</evidence>